<dbReference type="EMBL" id="JANPWB010000009">
    <property type="protein sequence ID" value="KAJ1151425.1"/>
    <property type="molecule type" value="Genomic_DNA"/>
</dbReference>
<proteinExistence type="predicted"/>
<reference evidence="1" key="1">
    <citation type="journal article" date="2022" name="bioRxiv">
        <title>Sequencing and chromosome-scale assembly of the giantPleurodeles waltlgenome.</title>
        <authorList>
            <person name="Brown T."/>
            <person name="Elewa A."/>
            <person name="Iarovenko S."/>
            <person name="Subramanian E."/>
            <person name="Araus A.J."/>
            <person name="Petzold A."/>
            <person name="Susuki M."/>
            <person name="Suzuki K.-i.T."/>
            <person name="Hayashi T."/>
            <person name="Toyoda A."/>
            <person name="Oliveira C."/>
            <person name="Osipova E."/>
            <person name="Leigh N.D."/>
            <person name="Simon A."/>
            <person name="Yun M.H."/>
        </authorList>
    </citation>
    <scope>NUCLEOTIDE SEQUENCE</scope>
    <source>
        <strain evidence="1">20211129_DDA</strain>
        <tissue evidence="1">Liver</tissue>
    </source>
</reference>
<organism evidence="1 2">
    <name type="scientific">Pleurodeles waltl</name>
    <name type="common">Iberian ribbed newt</name>
    <dbReference type="NCBI Taxonomy" id="8319"/>
    <lineage>
        <taxon>Eukaryota</taxon>
        <taxon>Metazoa</taxon>
        <taxon>Chordata</taxon>
        <taxon>Craniata</taxon>
        <taxon>Vertebrata</taxon>
        <taxon>Euteleostomi</taxon>
        <taxon>Amphibia</taxon>
        <taxon>Batrachia</taxon>
        <taxon>Caudata</taxon>
        <taxon>Salamandroidea</taxon>
        <taxon>Salamandridae</taxon>
        <taxon>Pleurodelinae</taxon>
        <taxon>Pleurodeles</taxon>
    </lineage>
</organism>
<dbReference type="AlphaFoldDB" id="A0AAV7RHJ1"/>
<evidence type="ECO:0000313" key="2">
    <source>
        <dbReference type="Proteomes" id="UP001066276"/>
    </source>
</evidence>
<gene>
    <name evidence="1" type="ORF">NDU88_004206</name>
</gene>
<name>A0AAV7RHJ1_PLEWA</name>
<accession>A0AAV7RHJ1</accession>
<comment type="caution">
    <text evidence="1">The sequence shown here is derived from an EMBL/GenBank/DDBJ whole genome shotgun (WGS) entry which is preliminary data.</text>
</comment>
<keyword evidence="2" id="KW-1185">Reference proteome</keyword>
<evidence type="ECO:0000313" key="1">
    <source>
        <dbReference type="EMBL" id="KAJ1151425.1"/>
    </source>
</evidence>
<dbReference type="Proteomes" id="UP001066276">
    <property type="component" value="Chromosome 5"/>
</dbReference>
<protein>
    <submittedName>
        <fullName evidence="1">Uncharacterized protein</fullName>
    </submittedName>
</protein>
<sequence length="181" mass="20270">MSLIVDGYSKAAGPILGCTDIRSRMLESLDRRTLTAGPRKGRVWDVYTLSPKQVREGRDELKPSPTAMELELARMEYYTVLQLKDFSKKFQVSTKGFTRTIELQKALKAFTEAQDAGDDIPEEEQEVPEEEDELILYSNVDLGNTCYMPGPWSAAVMVSIVGLGSKADREAPFWKVTGLKN</sequence>